<evidence type="ECO:0000313" key="1">
    <source>
        <dbReference type="EMBL" id="MBF8807257.1"/>
    </source>
</evidence>
<proteinExistence type="predicted"/>
<organism evidence="1 2">
    <name type="scientific">Enterococcus lacertideformus</name>
    <dbReference type="NCBI Taxonomy" id="2771493"/>
    <lineage>
        <taxon>Bacteria</taxon>
        <taxon>Bacillati</taxon>
        <taxon>Bacillota</taxon>
        <taxon>Bacilli</taxon>
        <taxon>Lactobacillales</taxon>
        <taxon>Enterococcaceae</taxon>
        <taxon>Enterococcus</taxon>
    </lineage>
</organism>
<name>A0A931FAA7_9ENTE</name>
<sequence length="200" mass="23216">MAKLDLMSEALAKKMITCLNIPPSKQDELLCDQLKKKIIWINRKHAIFDFVLSAFTSKTQFSYFFEAYPVFSFAVNQSIKEFKNELVFGDESILNQLFYEYIFLLVQICPLDDVEKPVYVCVDFSLGELYTKFITRQIEGFLNMNIEIEHRLSSKTDIYISDCMLQGLKLQQLICKKPPSADDWQFFGDAVIRAKQNSKG</sequence>
<dbReference type="EMBL" id="JADAKE010000004">
    <property type="protein sequence ID" value="MBF8807257.1"/>
    <property type="molecule type" value="Genomic_DNA"/>
</dbReference>
<evidence type="ECO:0000313" key="2">
    <source>
        <dbReference type="Proteomes" id="UP000637757"/>
    </source>
</evidence>
<dbReference type="Proteomes" id="UP000637757">
    <property type="component" value="Unassembled WGS sequence"/>
</dbReference>
<gene>
    <name evidence="1" type="ORF">IC227_01115</name>
</gene>
<comment type="caution">
    <text evidence="1">The sequence shown here is derived from an EMBL/GenBank/DDBJ whole genome shotgun (WGS) entry which is preliminary data.</text>
</comment>
<reference evidence="1" key="1">
    <citation type="submission" date="2020-09" db="EMBL/GenBank/DDBJ databases">
        <title>Genomic insights into the novelty and pathogenicity of a unique biofilm-forming Enterococcus sp. bacteria (Enterococcus lacertideformus) identified in reptiles.</title>
        <authorList>
            <person name="Agius J.E."/>
            <person name="Phalen D.N."/>
            <person name="Rose K."/>
            <person name="Eden J.-S."/>
        </authorList>
    </citation>
    <scope>NUCLEOTIDE SEQUENCE</scope>
    <source>
        <strain evidence="1">PHRS 0518</strain>
    </source>
</reference>
<keyword evidence="2" id="KW-1185">Reference proteome</keyword>
<dbReference type="AlphaFoldDB" id="A0A931FAA7"/>
<protein>
    <submittedName>
        <fullName evidence="1">Uncharacterized protein</fullName>
    </submittedName>
</protein>
<accession>A0A931FAA7</accession>